<sequence length="202" mass="22398">MIVNSPKLSFFPKKRRPATIAPMNDELLIDRAAVSQDALDEVAWDKRCGVLHKAWVQLRYHRRRQRFFDLADKLTKSLTVLLGFSLLAPSLKDLQPLVGLAISSLGLLALAFEYGDRQRLHKELAEQAAALVGAIEQVPAGELTPACTASWAADHALLCAKAPPPLKTLSILCEREQATSVGYPEHVPLPHWYQRVVANFIS</sequence>
<evidence type="ECO:0008006" key="3">
    <source>
        <dbReference type="Google" id="ProtNLM"/>
    </source>
</evidence>
<keyword evidence="2" id="KW-1185">Reference proteome</keyword>
<evidence type="ECO:0000313" key="2">
    <source>
        <dbReference type="Proteomes" id="UP001208935"/>
    </source>
</evidence>
<gene>
    <name evidence="1" type="ORF">D5039_22005</name>
</gene>
<protein>
    <recommendedName>
        <fullName evidence="3">SMODS and SLOG-associating 2TM effector domain-containing protein</fullName>
    </recommendedName>
</protein>
<proteinExistence type="predicted"/>
<evidence type="ECO:0000313" key="1">
    <source>
        <dbReference type="EMBL" id="MCW5323717.1"/>
    </source>
</evidence>
<dbReference type="Proteomes" id="UP001208935">
    <property type="component" value="Unassembled WGS sequence"/>
</dbReference>
<reference evidence="2" key="1">
    <citation type="submission" date="2023-07" db="EMBL/GenBank/DDBJ databases">
        <title>Verminephrobacter genomes.</title>
        <authorList>
            <person name="Lund M.B."/>
        </authorList>
    </citation>
    <scope>NUCLEOTIDE SEQUENCE [LARGE SCALE GENOMIC DNA]</scope>
    <source>
        <strain evidence="2">AtM5-05</strain>
    </source>
</reference>
<name>A0ABT3KZE4_9BURK</name>
<organism evidence="1 2">
    <name type="scientific">Verminephrobacter aporrectodeae subsp. tuberculatae</name>
    <dbReference type="NCBI Taxonomy" id="1110392"/>
    <lineage>
        <taxon>Bacteria</taxon>
        <taxon>Pseudomonadati</taxon>
        <taxon>Pseudomonadota</taxon>
        <taxon>Betaproteobacteria</taxon>
        <taxon>Burkholderiales</taxon>
        <taxon>Comamonadaceae</taxon>
        <taxon>Verminephrobacter</taxon>
    </lineage>
</organism>
<accession>A0ABT3KZE4</accession>
<comment type="caution">
    <text evidence="1">The sequence shown here is derived from an EMBL/GenBank/DDBJ whole genome shotgun (WGS) entry which is preliminary data.</text>
</comment>
<dbReference type="EMBL" id="QZCW01000009">
    <property type="protein sequence ID" value="MCW5323717.1"/>
    <property type="molecule type" value="Genomic_DNA"/>
</dbReference>